<feature type="compositionally biased region" description="Polar residues" evidence="1">
    <location>
        <begin position="51"/>
        <end position="67"/>
    </location>
</feature>
<evidence type="ECO:0000313" key="4">
    <source>
        <dbReference type="Proteomes" id="UP001303473"/>
    </source>
</evidence>
<evidence type="ECO:0000313" key="3">
    <source>
        <dbReference type="EMBL" id="KAK3938358.1"/>
    </source>
</evidence>
<reference evidence="4" key="1">
    <citation type="journal article" date="2023" name="Mol. Phylogenet. Evol.">
        <title>Genome-scale phylogeny and comparative genomics of the fungal order Sordariales.</title>
        <authorList>
            <person name="Hensen N."/>
            <person name="Bonometti L."/>
            <person name="Westerberg I."/>
            <person name="Brannstrom I.O."/>
            <person name="Guillou S."/>
            <person name="Cros-Aarteil S."/>
            <person name="Calhoun S."/>
            <person name="Haridas S."/>
            <person name="Kuo A."/>
            <person name="Mondo S."/>
            <person name="Pangilinan J."/>
            <person name="Riley R."/>
            <person name="LaButti K."/>
            <person name="Andreopoulos B."/>
            <person name="Lipzen A."/>
            <person name="Chen C."/>
            <person name="Yan M."/>
            <person name="Daum C."/>
            <person name="Ng V."/>
            <person name="Clum A."/>
            <person name="Steindorff A."/>
            <person name="Ohm R.A."/>
            <person name="Martin F."/>
            <person name="Silar P."/>
            <person name="Natvig D.O."/>
            <person name="Lalanne C."/>
            <person name="Gautier V."/>
            <person name="Ament-Velasquez S.L."/>
            <person name="Kruys A."/>
            <person name="Hutchinson M.I."/>
            <person name="Powell A.J."/>
            <person name="Barry K."/>
            <person name="Miller A.N."/>
            <person name="Grigoriev I.V."/>
            <person name="Debuchy R."/>
            <person name="Gladieux P."/>
            <person name="Hiltunen Thoren M."/>
            <person name="Johannesson H."/>
        </authorList>
    </citation>
    <scope>NUCLEOTIDE SEQUENCE [LARGE SCALE GENOMIC DNA]</scope>
    <source>
        <strain evidence="4">CBS 340.73</strain>
    </source>
</reference>
<dbReference type="PANTHER" id="PTHR14689">
    <property type="entry name" value="PHORBOL-ESTER_DAG-TYPE DOMAIN-CONTAINING PROTEIN"/>
    <property type="match status" value="1"/>
</dbReference>
<accession>A0AAN6S382</accession>
<gene>
    <name evidence="3" type="ORF">QBC46DRAFT_355918</name>
</gene>
<organism evidence="3 4">
    <name type="scientific">Diplogelasinospora grovesii</name>
    <dbReference type="NCBI Taxonomy" id="303347"/>
    <lineage>
        <taxon>Eukaryota</taxon>
        <taxon>Fungi</taxon>
        <taxon>Dikarya</taxon>
        <taxon>Ascomycota</taxon>
        <taxon>Pezizomycotina</taxon>
        <taxon>Sordariomycetes</taxon>
        <taxon>Sordariomycetidae</taxon>
        <taxon>Sordariales</taxon>
        <taxon>Diplogelasinosporaceae</taxon>
        <taxon>Diplogelasinospora</taxon>
    </lineage>
</organism>
<dbReference type="InterPro" id="IPR025451">
    <property type="entry name" value="DUF4211"/>
</dbReference>
<sequence>MPRAKLAKQQTLEATLGRPKVKEAVKTRKTGSSTAAETSSPRQQPPSSSSFVTTSPAGAGPSSSFMPSSAGRRRVRVLQSSSDSEDDDAPVGLPVRSPQKRKRQQILDDDQASEDADKNQATNDEPEDEHKDSDEDSDDLPLVTPKSAKRGPIKAKRHLVHDSDEEDLREAVSSPTKRRRLVARKKGLSPVTSDDEDQETPPAKAPSFPIKKARRKPLTQKEKAREVLRRKRAGELNKSSEAEMSDEEEEEEEEPKKALYDTDSEHEVLREFDDDDEGVIDYFKEKPRQSSPFKKKSDNGEDQGEEEEDDMDDFIVEDERIGAPDLGDELKGVPIQFTSHSHKPLKEHFKDAVEWLVQRKINPGFVERTHELYCMAWQKLDDRVTALAQSKFSSAIWKKGFLMALRARPQYTTQEIARGSRGLRDEVCGACGKTGHPTRYVISFQGPAYNKKFYAPGGFLEPIEPASGSDDDEEDVEDIDEDGNPIPKETTVWNIGSVCNANAEIAHNLMHWKYALLDWVDTSLDKDKYMTPEALAERAKWSPKKKYKLVDEILADWTKKGIIRALYNDFDSTINAAENYKPKDRRGLMGR</sequence>
<dbReference type="GO" id="GO:0005634">
    <property type="term" value="C:nucleus"/>
    <property type="evidence" value="ECO:0007669"/>
    <property type="project" value="TreeGrafter"/>
</dbReference>
<dbReference type="PANTHER" id="PTHR14689:SF0">
    <property type="entry name" value="COILED-COIL DOMAIN-CONTAINING PROTEIN 82"/>
    <property type="match status" value="1"/>
</dbReference>
<protein>
    <recommendedName>
        <fullName evidence="2">DUF4211 domain-containing protein</fullName>
    </recommendedName>
</protein>
<feature type="compositionally biased region" description="Acidic residues" evidence="1">
    <location>
        <begin position="300"/>
        <end position="312"/>
    </location>
</feature>
<dbReference type="Proteomes" id="UP001303473">
    <property type="component" value="Unassembled WGS sequence"/>
</dbReference>
<feature type="compositionally biased region" description="Acidic residues" evidence="1">
    <location>
        <begin position="469"/>
        <end position="483"/>
    </location>
</feature>
<dbReference type="AlphaFoldDB" id="A0AAN6S382"/>
<feature type="region of interest" description="Disordered" evidence="1">
    <location>
        <begin position="1"/>
        <end position="312"/>
    </location>
</feature>
<feature type="region of interest" description="Disordered" evidence="1">
    <location>
        <begin position="464"/>
        <end position="487"/>
    </location>
</feature>
<evidence type="ECO:0000256" key="1">
    <source>
        <dbReference type="SAM" id="MobiDB-lite"/>
    </source>
</evidence>
<comment type="caution">
    <text evidence="3">The sequence shown here is derived from an EMBL/GenBank/DDBJ whole genome shotgun (WGS) entry which is preliminary data.</text>
</comment>
<feature type="compositionally biased region" description="Basic residues" evidence="1">
    <location>
        <begin position="176"/>
        <end position="187"/>
    </location>
</feature>
<proteinExistence type="predicted"/>
<feature type="compositionally biased region" description="Acidic residues" evidence="1">
    <location>
        <begin position="243"/>
        <end position="253"/>
    </location>
</feature>
<dbReference type="EMBL" id="MU853831">
    <property type="protein sequence ID" value="KAK3938358.1"/>
    <property type="molecule type" value="Genomic_DNA"/>
</dbReference>
<keyword evidence="4" id="KW-1185">Reference proteome</keyword>
<feature type="compositionally biased region" description="Basic and acidic residues" evidence="1">
    <location>
        <begin position="254"/>
        <end position="271"/>
    </location>
</feature>
<feature type="compositionally biased region" description="Basic and acidic residues" evidence="1">
    <location>
        <begin position="219"/>
        <end position="241"/>
    </location>
</feature>
<feature type="compositionally biased region" description="Low complexity" evidence="1">
    <location>
        <begin position="39"/>
        <end position="50"/>
    </location>
</feature>
<dbReference type="Pfam" id="PF13926">
    <property type="entry name" value="DUF4211"/>
    <property type="match status" value="1"/>
</dbReference>
<feature type="domain" description="DUF4211" evidence="2">
    <location>
        <begin position="313"/>
        <end position="452"/>
    </location>
</feature>
<name>A0AAN6S382_9PEZI</name>
<feature type="compositionally biased region" description="Basic residues" evidence="1">
    <location>
        <begin position="147"/>
        <end position="159"/>
    </location>
</feature>
<evidence type="ECO:0000259" key="2">
    <source>
        <dbReference type="Pfam" id="PF13926"/>
    </source>
</evidence>